<comment type="caution">
    <text evidence="1">The sequence shown here is derived from an EMBL/GenBank/DDBJ whole genome shotgun (WGS) entry which is preliminary data.</text>
</comment>
<gene>
    <name evidence="1" type="ORF">GOODEAATRI_007965</name>
</gene>
<name>A0ABV0P2C6_9TELE</name>
<evidence type="ECO:0000313" key="1">
    <source>
        <dbReference type="EMBL" id="MEQ2177857.1"/>
    </source>
</evidence>
<keyword evidence="2" id="KW-1185">Reference proteome</keyword>
<organism evidence="1 2">
    <name type="scientific">Goodea atripinnis</name>
    <dbReference type="NCBI Taxonomy" id="208336"/>
    <lineage>
        <taxon>Eukaryota</taxon>
        <taxon>Metazoa</taxon>
        <taxon>Chordata</taxon>
        <taxon>Craniata</taxon>
        <taxon>Vertebrata</taxon>
        <taxon>Euteleostomi</taxon>
        <taxon>Actinopterygii</taxon>
        <taxon>Neopterygii</taxon>
        <taxon>Teleostei</taxon>
        <taxon>Neoteleostei</taxon>
        <taxon>Acanthomorphata</taxon>
        <taxon>Ovalentaria</taxon>
        <taxon>Atherinomorphae</taxon>
        <taxon>Cyprinodontiformes</taxon>
        <taxon>Goodeidae</taxon>
        <taxon>Goodea</taxon>
    </lineage>
</organism>
<protein>
    <submittedName>
        <fullName evidence="1">Uncharacterized protein</fullName>
    </submittedName>
</protein>
<dbReference type="EMBL" id="JAHRIO010060385">
    <property type="protein sequence ID" value="MEQ2177857.1"/>
    <property type="molecule type" value="Genomic_DNA"/>
</dbReference>
<dbReference type="Proteomes" id="UP001476798">
    <property type="component" value="Unassembled WGS sequence"/>
</dbReference>
<accession>A0ABV0P2C6</accession>
<evidence type="ECO:0000313" key="2">
    <source>
        <dbReference type="Proteomes" id="UP001476798"/>
    </source>
</evidence>
<sequence length="102" mass="11872">MCRATANRIWKYFINTPYKCRTLIPFIILRSSAAEQPNSKLTFFSLLVVIFILRKCLPQCRKKTNALTFHKAQPGHRRDNVSLQQIEEVRLCNCITTVFSPL</sequence>
<reference evidence="1 2" key="1">
    <citation type="submission" date="2021-06" db="EMBL/GenBank/DDBJ databases">
        <authorList>
            <person name="Palmer J.M."/>
        </authorList>
    </citation>
    <scope>NUCLEOTIDE SEQUENCE [LARGE SCALE GENOMIC DNA]</scope>
    <source>
        <strain evidence="1 2">GA_2019</strain>
        <tissue evidence="1">Muscle</tissue>
    </source>
</reference>
<proteinExistence type="predicted"/>